<proteinExistence type="predicted"/>
<organism evidence="4 5">
    <name type="scientific">Gonapodya prolifera (strain JEL478)</name>
    <name type="common">Monoblepharis prolifera</name>
    <dbReference type="NCBI Taxonomy" id="1344416"/>
    <lineage>
        <taxon>Eukaryota</taxon>
        <taxon>Fungi</taxon>
        <taxon>Fungi incertae sedis</taxon>
        <taxon>Chytridiomycota</taxon>
        <taxon>Chytridiomycota incertae sedis</taxon>
        <taxon>Monoblepharidomycetes</taxon>
        <taxon>Monoblepharidales</taxon>
        <taxon>Gonapodyaceae</taxon>
        <taxon>Gonapodya</taxon>
    </lineage>
</organism>
<keyword evidence="1" id="KW-0863">Zinc-finger</keyword>
<name>A0A139AB53_GONPJ</name>
<sequence>MFNPVTSRPPSVRMVKTITCPRCGKNFTRKDVMKRHTTRKTCRPPLNVVADTNVEVRGEAEPLPAEVLDPPSFSSNVTTPPRTPAPPRAGIDGSALPHIEEPSFHGFAPGSRPPYALLPVPFFRPHHTSPPMFLEPSVSPSPPPCAGFNPF</sequence>
<evidence type="ECO:0000259" key="3">
    <source>
        <dbReference type="PROSITE" id="PS50157"/>
    </source>
</evidence>
<reference evidence="4 5" key="1">
    <citation type="journal article" date="2015" name="Genome Biol. Evol.">
        <title>Phylogenomic analyses indicate that early fungi evolved digesting cell walls of algal ancestors of land plants.</title>
        <authorList>
            <person name="Chang Y."/>
            <person name="Wang S."/>
            <person name="Sekimoto S."/>
            <person name="Aerts A.L."/>
            <person name="Choi C."/>
            <person name="Clum A."/>
            <person name="LaButti K.M."/>
            <person name="Lindquist E.A."/>
            <person name="Yee Ngan C."/>
            <person name="Ohm R.A."/>
            <person name="Salamov A.A."/>
            <person name="Grigoriev I.V."/>
            <person name="Spatafora J.W."/>
            <person name="Berbee M.L."/>
        </authorList>
    </citation>
    <scope>NUCLEOTIDE SEQUENCE [LARGE SCALE GENOMIC DNA]</scope>
    <source>
        <strain evidence="4 5">JEL478</strain>
    </source>
</reference>
<evidence type="ECO:0000313" key="5">
    <source>
        <dbReference type="Proteomes" id="UP000070544"/>
    </source>
</evidence>
<protein>
    <recommendedName>
        <fullName evidence="3">C2H2-type domain-containing protein</fullName>
    </recommendedName>
</protein>
<feature type="domain" description="C2H2-type" evidence="3">
    <location>
        <begin position="18"/>
        <end position="45"/>
    </location>
</feature>
<dbReference type="OrthoDB" id="8922241at2759"/>
<dbReference type="Proteomes" id="UP000070544">
    <property type="component" value="Unassembled WGS sequence"/>
</dbReference>
<keyword evidence="1" id="KW-0862">Zinc</keyword>
<dbReference type="EMBL" id="KQ965775">
    <property type="protein sequence ID" value="KXS13695.1"/>
    <property type="molecule type" value="Genomic_DNA"/>
</dbReference>
<keyword evidence="5" id="KW-1185">Reference proteome</keyword>
<dbReference type="InterPro" id="IPR036236">
    <property type="entry name" value="Znf_C2H2_sf"/>
</dbReference>
<accession>A0A139AB53</accession>
<evidence type="ECO:0000256" key="1">
    <source>
        <dbReference type="PROSITE-ProRule" id="PRU00042"/>
    </source>
</evidence>
<evidence type="ECO:0000256" key="2">
    <source>
        <dbReference type="SAM" id="MobiDB-lite"/>
    </source>
</evidence>
<dbReference type="PROSITE" id="PS50157">
    <property type="entry name" value="ZINC_FINGER_C2H2_2"/>
    <property type="match status" value="1"/>
</dbReference>
<feature type="region of interest" description="Disordered" evidence="2">
    <location>
        <begin position="62"/>
        <end position="97"/>
    </location>
</feature>
<keyword evidence="1" id="KW-0479">Metal-binding</keyword>
<dbReference type="AlphaFoldDB" id="A0A139AB53"/>
<gene>
    <name evidence="4" type="ORF">M427DRAFT_362373</name>
</gene>
<dbReference type="InterPro" id="IPR013087">
    <property type="entry name" value="Znf_C2H2_type"/>
</dbReference>
<dbReference type="Gene3D" id="3.30.160.60">
    <property type="entry name" value="Classic Zinc Finger"/>
    <property type="match status" value="1"/>
</dbReference>
<dbReference type="GO" id="GO:0008270">
    <property type="term" value="F:zinc ion binding"/>
    <property type="evidence" value="ECO:0007669"/>
    <property type="project" value="UniProtKB-KW"/>
</dbReference>
<dbReference type="SUPFAM" id="SSF57667">
    <property type="entry name" value="beta-beta-alpha zinc fingers"/>
    <property type="match status" value="1"/>
</dbReference>
<evidence type="ECO:0000313" key="4">
    <source>
        <dbReference type="EMBL" id="KXS13695.1"/>
    </source>
</evidence>